<dbReference type="AlphaFoldDB" id="A0AB39UX84"/>
<proteinExistence type="predicted"/>
<gene>
    <name evidence="1" type="ORF">AAIA72_02065</name>
</gene>
<accession>A0AB39UX84</accession>
<organism evidence="1">
    <name type="scientific">Thermohahella caldifontis</name>
    <dbReference type="NCBI Taxonomy" id="3142973"/>
    <lineage>
        <taxon>Bacteria</taxon>
        <taxon>Pseudomonadati</taxon>
        <taxon>Pseudomonadota</taxon>
        <taxon>Gammaproteobacteria</taxon>
        <taxon>Oceanospirillales</taxon>
        <taxon>Hahellaceae</taxon>
        <taxon>Thermohahella</taxon>
    </lineage>
</organism>
<sequence length="92" mass="10512">MLVSAELSFYPLQDDFAERVRKVIARLQSFPDIEVLPNRISTQVFGEFDAVNHAVSCVMKESFAETGHAVFVIKWLGTDRRPRPDKPEYQAV</sequence>
<dbReference type="Gene3D" id="3.30.70.930">
    <property type="match status" value="1"/>
</dbReference>
<name>A0AB39UX84_9GAMM</name>
<reference evidence="1" key="1">
    <citation type="submission" date="2024-05" db="EMBL/GenBank/DDBJ databases">
        <title>Genome sequencing of novel strain.</title>
        <authorList>
            <person name="Ganbat D."/>
            <person name="Ganbat S."/>
            <person name="Lee S.-J."/>
        </authorList>
    </citation>
    <scope>NUCLEOTIDE SEQUENCE</scope>
    <source>
        <strain evidence="1">SMD15-11</strain>
    </source>
</reference>
<dbReference type="SUPFAM" id="SSF89957">
    <property type="entry name" value="MTH1187/YkoF-like"/>
    <property type="match status" value="1"/>
</dbReference>
<evidence type="ECO:0008006" key="2">
    <source>
        <dbReference type="Google" id="ProtNLM"/>
    </source>
</evidence>
<dbReference type="InterPro" id="IPR029756">
    <property type="entry name" value="MTH1187/YkoF-like"/>
</dbReference>
<dbReference type="KEGG" id="tcd:AAIA72_02065"/>
<dbReference type="RefSeq" id="WP_369601798.1">
    <property type="nucleotide sequence ID" value="NZ_CP154858.1"/>
</dbReference>
<dbReference type="EMBL" id="CP154858">
    <property type="protein sequence ID" value="XDT72794.1"/>
    <property type="molecule type" value="Genomic_DNA"/>
</dbReference>
<protein>
    <recommendedName>
        <fullName evidence="2">Thiamin/hydroxymethyl pyrimidine-binding YkoF putative domain-containing protein</fullName>
    </recommendedName>
</protein>
<evidence type="ECO:0000313" key="1">
    <source>
        <dbReference type="EMBL" id="XDT72794.1"/>
    </source>
</evidence>